<dbReference type="RefSeq" id="WP_310841274.1">
    <property type="nucleotide sequence ID" value="NZ_JAVLSJ010000013.1"/>
</dbReference>
<evidence type="ECO:0000313" key="3">
    <source>
        <dbReference type="Proteomes" id="UP001246576"/>
    </source>
</evidence>
<protein>
    <submittedName>
        <fullName evidence="2">Aminoglycoside phosphotransferase family protein</fullName>
        <ecNumber evidence="2">2.7.1.-</ecNumber>
    </submittedName>
</protein>
<dbReference type="EMBL" id="JAVLSJ010000013">
    <property type="protein sequence ID" value="MDR9850985.1"/>
    <property type="molecule type" value="Genomic_DNA"/>
</dbReference>
<keyword evidence="2" id="KW-0808">Transferase</keyword>
<sequence length="343" mass="37858">MAGDPGLLRGTMVNTGLQATITALLTQSGLDAGDLRLTALDGGGNNRVYAVDTAGGRYLAKAYFSDAADTRDRLGAEYRFLRYAGKLGLRCVPRALACDLQQRVGLYEYVHGEKIVAARLTSAHVMDAAQFLHALNAARHDGHDLPPASEACFDLTQHLTTVDRRIARLQALVPGDAVDAQAQALISEMAAVWQRHRARLVAEGLPVLLEADRCISPSDFGFHNVLLRPDGQLCFIDFEYAGWDDPAKMIGDFFCQPAVPVPFGDFEDFAGQALAWSERASSLRERSRQLLPVMQAKWCCIMLNEFLPEAARRRQFADASISVEQRKCTQLDKARQFFQSRLV</sequence>
<reference evidence="2" key="1">
    <citation type="submission" date="2023-09" db="EMBL/GenBank/DDBJ databases">
        <title>Description of first Herbaspirillum huttiense subsp. nephrolepsisexaltata and Herbaspirillum huttiense subsp. lycopersicon.</title>
        <authorList>
            <person name="Poudel M."/>
            <person name="Sharma A."/>
            <person name="Goss E."/>
            <person name="Tapia J.H."/>
            <person name="Harmon C.M."/>
            <person name="Jones J.B."/>
        </authorList>
    </citation>
    <scope>NUCLEOTIDE SEQUENCE</scope>
    <source>
        <strain evidence="2">SE1</strain>
    </source>
</reference>
<gene>
    <name evidence="2" type="ORF">RI048_22335</name>
</gene>
<feature type="domain" description="Aminoglycoside phosphotransferase" evidence="1">
    <location>
        <begin position="37"/>
        <end position="247"/>
    </location>
</feature>
<evidence type="ECO:0000313" key="2">
    <source>
        <dbReference type="EMBL" id="MDR9850985.1"/>
    </source>
</evidence>
<dbReference type="InterPro" id="IPR011009">
    <property type="entry name" value="Kinase-like_dom_sf"/>
</dbReference>
<evidence type="ECO:0000259" key="1">
    <source>
        <dbReference type="Pfam" id="PF01636"/>
    </source>
</evidence>
<comment type="caution">
    <text evidence="2">The sequence shown here is derived from an EMBL/GenBank/DDBJ whole genome shotgun (WGS) entry which is preliminary data.</text>
</comment>
<proteinExistence type="predicted"/>
<dbReference type="Proteomes" id="UP001246576">
    <property type="component" value="Unassembled WGS sequence"/>
</dbReference>
<keyword evidence="3" id="KW-1185">Reference proteome</keyword>
<dbReference type="SUPFAM" id="SSF56112">
    <property type="entry name" value="Protein kinase-like (PK-like)"/>
    <property type="match status" value="1"/>
</dbReference>
<dbReference type="Gene3D" id="3.90.1200.10">
    <property type="match status" value="1"/>
</dbReference>
<name>A0ABU2ET28_9BURK</name>
<dbReference type="InterPro" id="IPR002575">
    <property type="entry name" value="Aminoglycoside_PTrfase"/>
</dbReference>
<dbReference type="Pfam" id="PF01636">
    <property type="entry name" value="APH"/>
    <property type="match status" value="1"/>
</dbReference>
<organism evidence="2 3">
    <name type="scientific">Herbaspirillum huttiense subsp. lycopersici</name>
    <dbReference type="NCBI Taxonomy" id="3074428"/>
    <lineage>
        <taxon>Bacteria</taxon>
        <taxon>Pseudomonadati</taxon>
        <taxon>Pseudomonadota</taxon>
        <taxon>Betaproteobacteria</taxon>
        <taxon>Burkholderiales</taxon>
        <taxon>Oxalobacteraceae</taxon>
        <taxon>Herbaspirillum</taxon>
    </lineage>
</organism>
<dbReference type="EC" id="2.7.1.-" evidence="2"/>
<dbReference type="GO" id="GO:0016740">
    <property type="term" value="F:transferase activity"/>
    <property type="evidence" value="ECO:0007669"/>
    <property type="project" value="UniProtKB-KW"/>
</dbReference>
<accession>A0ABU2ET28</accession>